<dbReference type="GO" id="GO:0004609">
    <property type="term" value="F:phosphatidylserine decarboxylase activity"/>
    <property type="evidence" value="ECO:0007669"/>
    <property type="project" value="UniProtKB-EC"/>
</dbReference>
<evidence type="ECO:0000256" key="12">
    <source>
        <dbReference type="ARBA" id="ARBA00024326"/>
    </source>
</evidence>
<keyword evidence="14" id="KW-1185">Reference proteome</keyword>
<keyword evidence="11" id="KW-0670">Pyruvate</keyword>
<evidence type="ECO:0000256" key="2">
    <source>
        <dbReference type="ARBA" id="ARBA00005189"/>
    </source>
</evidence>
<reference evidence="13 14" key="1">
    <citation type="submission" date="2009-07" db="EMBL/GenBank/DDBJ databases">
        <authorList>
            <person name="Madupu R."/>
            <person name="Sebastian Y."/>
            <person name="Durkin A.S."/>
            <person name="Torralba M."/>
            <person name="Methe B."/>
            <person name="Sutton G.G."/>
            <person name="Strausberg R.L."/>
            <person name="Nelson K.E."/>
        </authorList>
    </citation>
    <scope>NUCLEOTIDE SEQUENCE [LARGE SCALE GENOMIC DNA]</scope>
    <source>
        <strain evidence="13 14">RM3268</strain>
    </source>
</reference>
<evidence type="ECO:0000256" key="10">
    <source>
        <dbReference type="ARBA" id="ARBA00023264"/>
    </source>
</evidence>
<dbReference type="AlphaFoldDB" id="C8PJR0"/>
<dbReference type="Pfam" id="PF02666">
    <property type="entry name" value="PS_Dcarbxylase"/>
    <property type="match status" value="2"/>
</dbReference>
<dbReference type="InterPro" id="IPR003817">
    <property type="entry name" value="PS_Dcarbxylase"/>
</dbReference>
<comment type="pathway">
    <text evidence="2">Lipid metabolism.</text>
</comment>
<comment type="caution">
    <text evidence="13">The sequence shown here is derived from an EMBL/GenBank/DDBJ whole genome shotgun (WGS) entry which is preliminary data.</text>
</comment>
<evidence type="ECO:0000256" key="8">
    <source>
        <dbReference type="ARBA" id="ARBA00023209"/>
    </source>
</evidence>
<dbReference type="EC" id="4.1.1.65" evidence="3"/>
<dbReference type="Proteomes" id="UP000005709">
    <property type="component" value="Unassembled WGS sequence"/>
</dbReference>
<dbReference type="eggNOG" id="COG0688">
    <property type="taxonomic scope" value="Bacteria"/>
</dbReference>
<evidence type="ECO:0000256" key="1">
    <source>
        <dbReference type="ARBA" id="ARBA00001928"/>
    </source>
</evidence>
<evidence type="ECO:0000256" key="7">
    <source>
        <dbReference type="ARBA" id="ARBA00023145"/>
    </source>
</evidence>
<dbReference type="PANTHER" id="PTHR10067:SF6">
    <property type="entry name" value="PHOSPHATIDYLSERINE DECARBOXYLASE PROENZYME, MITOCHONDRIAL"/>
    <property type="match status" value="1"/>
</dbReference>
<dbReference type="GO" id="GO:0006646">
    <property type="term" value="P:phosphatidylethanolamine biosynthetic process"/>
    <property type="evidence" value="ECO:0007669"/>
    <property type="project" value="UniProtKB-UniPathway"/>
</dbReference>
<keyword evidence="9 13" id="KW-0456">Lyase</keyword>
<evidence type="ECO:0000256" key="3">
    <source>
        <dbReference type="ARBA" id="ARBA00012243"/>
    </source>
</evidence>
<evidence type="ECO:0000256" key="11">
    <source>
        <dbReference type="ARBA" id="ARBA00023317"/>
    </source>
</evidence>
<accession>C8PJR0</accession>
<dbReference type="OrthoDB" id="9802030at2"/>
<sequence length="356" mass="39218">MRSFISRIFGVIAAVKFPKFIQNFINRKYVEFFKIDMSEFDPPQSYASLNALFTRRLLRPREIAADERAFISPSDGVIFESGTCADLRAFSVKGCEYSLSELLGRTFTASESGGAVKNLDDGAVTTNGSGEAGTGCAKDAGTWMKFRAAQAKIMDGESGATYAASGVRAKIYSDESGVSRETSTIGARSSENTKGVNLSYANIYLSPRDYHHYHAPCDLSVTEALYIPADLYSVAKKFLLKIPNLYAKNERVILKCKMPNGGILWMVFVGALNVGKMKFDFDARIQTNACASRAEALYEYENLNFKKGDHLGNFELGSTIVLVAQSEFLKFETPTDTSVKFGQKIAEFNEISQNSI</sequence>
<gene>
    <name evidence="13" type="primary">psd</name>
    <name evidence="13" type="ORF">CAMGR0001_1460</name>
</gene>
<keyword evidence="8" id="KW-0594">Phospholipid biosynthesis</keyword>
<comment type="pathway">
    <text evidence="12">Phospholipid metabolism; phosphatidylethanolamine biosynthesis.</text>
</comment>
<evidence type="ECO:0000256" key="6">
    <source>
        <dbReference type="ARBA" id="ARBA00023098"/>
    </source>
</evidence>
<dbReference type="PANTHER" id="PTHR10067">
    <property type="entry name" value="PHOSPHATIDYLSERINE DECARBOXYLASE"/>
    <property type="match status" value="1"/>
</dbReference>
<evidence type="ECO:0000256" key="9">
    <source>
        <dbReference type="ARBA" id="ARBA00023239"/>
    </source>
</evidence>
<name>C8PJR0_9BACT</name>
<dbReference type="InterPro" id="IPR033177">
    <property type="entry name" value="PSD-B"/>
</dbReference>
<proteinExistence type="predicted"/>
<protein>
    <recommendedName>
        <fullName evidence="3">phosphatidylserine decarboxylase</fullName>
        <ecNumber evidence="3">4.1.1.65</ecNumber>
    </recommendedName>
</protein>
<dbReference type="EMBL" id="ACYG01000027">
    <property type="protein sequence ID" value="EEV17165.1"/>
    <property type="molecule type" value="Genomic_DNA"/>
</dbReference>
<keyword evidence="10" id="KW-1208">Phospholipid metabolism</keyword>
<dbReference type="NCBIfam" id="TIGR00163">
    <property type="entry name" value="PS_decarb"/>
    <property type="match status" value="1"/>
</dbReference>
<dbReference type="UniPathway" id="UPA00558"/>
<keyword evidence="4" id="KW-0444">Lipid biosynthesis</keyword>
<organism evidence="13 14">
    <name type="scientific">Campylobacter gracilis RM3268</name>
    <dbReference type="NCBI Taxonomy" id="553220"/>
    <lineage>
        <taxon>Bacteria</taxon>
        <taxon>Pseudomonadati</taxon>
        <taxon>Campylobacterota</taxon>
        <taxon>Epsilonproteobacteria</taxon>
        <taxon>Campylobacterales</taxon>
        <taxon>Campylobacteraceae</taxon>
        <taxon>Campylobacter</taxon>
    </lineage>
</organism>
<keyword evidence="5" id="KW-0210">Decarboxylase</keyword>
<evidence type="ECO:0000313" key="14">
    <source>
        <dbReference type="Proteomes" id="UP000005709"/>
    </source>
</evidence>
<evidence type="ECO:0000256" key="4">
    <source>
        <dbReference type="ARBA" id="ARBA00022516"/>
    </source>
</evidence>
<dbReference type="STRING" id="824.CGRAC_0769"/>
<keyword evidence="7" id="KW-0865">Zymogen</keyword>
<comment type="cofactor">
    <cofactor evidence="1">
        <name>pyruvate</name>
        <dbReference type="ChEBI" id="CHEBI:15361"/>
    </cofactor>
</comment>
<evidence type="ECO:0000256" key="5">
    <source>
        <dbReference type="ARBA" id="ARBA00022793"/>
    </source>
</evidence>
<evidence type="ECO:0000313" key="13">
    <source>
        <dbReference type="EMBL" id="EEV17165.1"/>
    </source>
</evidence>
<keyword evidence="6" id="KW-0443">Lipid metabolism</keyword>
<dbReference type="RefSeq" id="WP_005872179.1">
    <property type="nucleotide sequence ID" value="NZ_ACYG01000027.1"/>
</dbReference>